<evidence type="ECO:0000313" key="3">
    <source>
        <dbReference type="Proteomes" id="UP000646827"/>
    </source>
</evidence>
<comment type="caution">
    <text evidence="2">The sequence shown here is derived from an EMBL/GenBank/DDBJ whole genome shotgun (WGS) entry which is preliminary data.</text>
</comment>
<gene>
    <name evidence="2" type="ORF">INT45_008167</name>
</gene>
<proteinExistence type="predicted"/>
<dbReference type="OrthoDB" id="2288066at2759"/>
<feature type="compositionally biased region" description="Low complexity" evidence="1">
    <location>
        <begin position="24"/>
        <end position="36"/>
    </location>
</feature>
<feature type="compositionally biased region" description="Polar residues" evidence="1">
    <location>
        <begin position="1"/>
        <end position="13"/>
    </location>
</feature>
<feature type="region of interest" description="Disordered" evidence="1">
    <location>
        <begin position="1"/>
        <end position="37"/>
    </location>
</feature>
<evidence type="ECO:0000256" key="1">
    <source>
        <dbReference type="SAM" id="MobiDB-lite"/>
    </source>
</evidence>
<sequence length="151" mass="16747">MSIQQKISTTSANIDHVIEGDNMSESGSLGSTTSSSRVPPRIAKLIAKLSFLEEEMVRPDLSQEQLVQIQSSHAIYSNSLDMMLTVQKKLSKKDKVTSTSPLRTIVPTDLPVLQWTGNVYDNTKTVFGSVQECLDHFEDILESYGQDINVN</sequence>
<dbReference type="EMBL" id="JAEPRB010000203">
    <property type="protein sequence ID" value="KAG2218930.1"/>
    <property type="molecule type" value="Genomic_DNA"/>
</dbReference>
<evidence type="ECO:0000313" key="2">
    <source>
        <dbReference type="EMBL" id="KAG2218930.1"/>
    </source>
</evidence>
<organism evidence="2 3">
    <name type="scientific">Circinella minor</name>
    <dbReference type="NCBI Taxonomy" id="1195481"/>
    <lineage>
        <taxon>Eukaryota</taxon>
        <taxon>Fungi</taxon>
        <taxon>Fungi incertae sedis</taxon>
        <taxon>Mucoromycota</taxon>
        <taxon>Mucoromycotina</taxon>
        <taxon>Mucoromycetes</taxon>
        <taxon>Mucorales</taxon>
        <taxon>Lichtheimiaceae</taxon>
        <taxon>Circinella</taxon>
    </lineage>
</organism>
<keyword evidence="3" id="KW-1185">Reference proteome</keyword>
<reference evidence="2 3" key="1">
    <citation type="submission" date="2020-12" db="EMBL/GenBank/DDBJ databases">
        <title>Metabolic potential, ecology and presence of endohyphal bacteria is reflected in genomic diversity of Mucoromycotina.</title>
        <authorList>
            <person name="Muszewska A."/>
            <person name="Okrasinska A."/>
            <person name="Steczkiewicz K."/>
            <person name="Drgas O."/>
            <person name="Orlowska M."/>
            <person name="Perlinska-Lenart U."/>
            <person name="Aleksandrzak-Piekarczyk T."/>
            <person name="Szatraj K."/>
            <person name="Zielenkiewicz U."/>
            <person name="Pilsyk S."/>
            <person name="Malc E."/>
            <person name="Mieczkowski P."/>
            <person name="Kruszewska J.S."/>
            <person name="Biernat P."/>
            <person name="Pawlowska J."/>
        </authorList>
    </citation>
    <scope>NUCLEOTIDE SEQUENCE [LARGE SCALE GENOMIC DNA]</scope>
    <source>
        <strain evidence="2 3">CBS 142.35</strain>
    </source>
</reference>
<protein>
    <submittedName>
        <fullName evidence="2">Uncharacterized protein</fullName>
    </submittedName>
</protein>
<name>A0A8H7VFT7_9FUNG</name>
<dbReference type="AlphaFoldDB" id="A0A8H7VFT7"/>
<accession>A0A8H7VFT7</accession>
<dbReference type="Proteomes" id="UP000646827">
    <property type="component" value="Unassembled WGS sequence"/>
</dbReference>